<sequence>MKSCDRLLNRRSKVEESLSLSPQGRSLGRDGNLPLLIPAPSRSIRRFTEVCLRGWRFLFCEVKIGAFIL</sequence>
<gene>
    <name evidence="1" type="ORF">QQ91_0000385</name>
</gene>
<dbReference type="RefSeq" id="WP_166278563.1">
    <property type="nucleotide sequence ID" value="NZ_JTHE03000004.1"/>
</dbReference>
<evidence type="ECO:0000313" key="1">
    <source>
        <dbReference type="EMBL" id="MCM1981292.1"/>
    </source>
</evidence>
<evidence type="ECO:0000313" key="2">
    <source>
        <dbReference type="Proteomes" id="UP000031561"/>
    </source>
</evidence>
<dbReference type="EMBL" id="JTHE03000004">
    <property type="protein sequence ID" value="MCM1981292.1"/>
    <property type="molecule type" value="Genomic_DNA"/>
</dbReference>
<dbReference type="Proteomes" id="UP000031561">
    <property type="component" value="Unassembled WGS sequence"/>
</dbReference>
<proteinExistence type="predicted"/>
<dbReference type="AlphaFoldDB" id="A0ABD4SY68"/>
<organism evidence="1 2">
    <name type="scientific">Lyngbya confervoides BDU141951</name>
    <dbReference type="NCBI Taxonomy" id="1574623"/>
    <lineage>
        <taxon>Bacteria</taxon>
        <taxon>Bacillati</taxon>
        <taxon>Cyanobacteriota</taxon>
        <taxon>Cyanophyceae</taxon>
        <taxon>Oscillatoriophycideae</taxon>
        <taxon>Oscillatoriales</taxon>
        <taxon>Microcoleaceae</taxon>
        <taxon>Lyngbya</taxon>
    </lineage>
</organism>
<accession>A0ABD4SY68</accession>
<name>A0ABD4SY68_9CYAN</name>
<comment type="caution">
    <text evidence="1">The sequence shown here is derived from an EMBL/GenBank/DDBJ whole genome shotgun (WGS) entry which is preliminary data.</text>
</comment>
<keyword evidence="2" id="KW-1185">Reference proteome</keyword>
<protein>
    <submittedName>
        <fullName evidence="1">Uncharacterized protein</fullName>
    </submittedName>
</protein>
<reference evidence="1 2" key="1">
    <citation type="journal article" date="2015" name="Genome Announc.">
        <title>Draft Genome Sequence of Filamentous Marine Cyanobacterium Lyngbya confervoides Strain BDU141951.</title>
        <authorList>
            <person name="Chandrababunaidu M.M."/>
            <person name="Sen D."/>
            <person name="Tripathy S."/>
        </authorList>
    </citation>
    <scope>NUCLEOTIDE SEQUENCE [LARGE SCALE GENOMIC DNA]</scope>
    <source>
        <strain evidence="1 2">BDU141951</strain>
    </source>
</reference>